<keyword evidence="1 6" id="KW-0963">Cytoplasm</keyword>
<dbReference type="CDD" id="cd02644">
    <property type="entry name" value="R3H_jag"/>
    <property type="match status" value="1"/>
</dbReference>
<comment type="subunit">
    <text evidence="6">Forms a complex with KhpA.</text>
</comment>
<keyword evidence="9" id="KW-1185">Reference proteome</keyword>
<comment type="subcellular location">
    <subcellularLocation>
        <location evidence="6">Cytoplasm</location>
    </subcellularLocation>
</comment>
<evidence type="ECO:0000259" key="7">
    <source>
        <dbReference type="PROSITE" id="PS51061"/>
    </source>
</evidence>
<dbReference type="GO" id="GO:0071555">
    <property type="term" value="P:cell wall organization"/>
    <property type="evidence" value="ECO:0007669"/>
    <property type="project" value="UniProtKB-KW"/>
</dbReference>
<dbReference type="CDD" id="cd02414">
    <property type="entry name" value="KH-II_Jag"/>
    <property type="match status" value="1"/>
</dbReference>
<evidence type="ECO:0000313" key="9">
    <source>
        <dbReference type="Proteomes" id="UP000051412"/>
    </source>
</evidence>
<dbReference type="Proteomes" id="UP000051412">
    <property type="component" value="Unassembled WGS sequence"/>
</dbReference>
<keyword evidence="5 6" id="KW-0961">Cell wall biogenesis/degradation</keyword>
<proteinExistence type="inferred from homology"/>
<dbReference type="InterPro" id="IPR034079">
    <property type="entry name" value="R3H_KhpB"/>
</dbReference>
<comment type="function">
    <text evidence="6">A probable RNA chaperone. Forms a complex with KhpA which binds to cellular RNA and controls its expression. Plays a role in peptidoglycan (PG) homeostasis and cell length regulation.</text>
</comment>
<reference evidence="8 9" key="1">
    <citation type="journal article" date="2015" name="Genome Announc.">
        <title>Expanding the biotechnology potential of lactobacilli through comparative genomics of 213 strains and associated genera.</title>
        <authorList>
            <person name="Sun Z."/>
            <person name="Harris H.M."/>
            <person name="McCann A."/>
            <person name="Guo C."/>
            <person name="Argimon S."/>
            <person name="Zhang W."/>
            <person name="Yang X."/>
            <person name="Jeffery I.B."/>
            <person name="Cooney J.C."/>
            <person name="Kagawa T.F."/>
            <person name="Liu W."/>
            <person name="Song Y."/>
            <person name="Salvetti E."/>
            <person name="Wrobel A."/>
            <person name="Rasinkangas P."/>
            <person name="Parkhill J."/>
            <person name="Rea M.C."/>
            <person name="O'Sullivan O."/>
            <person name="Ritari J."/>
            <person name="Douillard F.P."/>
            <person name="Paul Ross R."/>
            <person name="Yang R."/>
            <person name="Briner A.E."/>
            <person name="Felis G.E."/>
            <person name="de Vos W.M."/>
            <person name="Barrangou R."/>
            <person name="Klaenhammer T.R."/>
            <person name="Caufield P.W."/>
            <person name="Cui Y."/>
            <person name="Zhang H."/>
            <person name="O'Toole P.W."/>
        </authorList>
    </citation>
    <scope>NUCLEOTIDE SEQUENCE [LARGE SCALE GENOMIC DNA]</scope>
    <source>
        <strain evidence="8 9">DSM 6035</strain>
    </source>
</reference>
<dbReference type="Gene3D" id="3.30.300.20">
    <property type="match status" value="1"/>
</dbReference>
<evidence type="ECO:0000256" key="1">
    <source>
        <dbReference type="ARBA" id="ARBA00022490"/>
    </source>
</evidence>
<dbReference type="GO" id="GO:0005737">
    <property type="term" value="C:cytoplasm"/>
    <property type="evidence" value="ECO:0007669"/>
    <property type="project" value="UniProtKB-SubCell"/>
</dbReference>
<dbReference type="PANTHER" id="PTHR35800">
    <property type="entry name" value="PROTEIN JAG"/>
    <property type="match status" value="1"/>
</dbReference>
<dbReference type="PATRIC" id="fig|1423782.4.peg.1808"/>
<dbReference type="EMBL" id="AZGM01000043">
    <property type="protein sequence ID" value="KRM28282.1"/>
    <property type="molecule type" value="Genomic_DNA"/>
</dbReference>
<dbReference type="NCBIfam" id="NF041568">
    <property type="entry name" value="Jag_EloR"/>
    <property type="match status" value="1"/>
</dbReference>
<evidence type="ECO:0000313" key="8">
    <source>
        <dbReference type="EMBL" id="KRM28282.1"/>
    </source>
</evidence>
<evidence type="ECO:0000256" key="4">
    <source>
        <dbReference type="ARBA" id="ARBA00023186"/>
    </source>
</evidence>
<comment type="caution">
    <text evidence="8">The sequence shown here is derived from an EMBL/GenBank/DDBJ whole genome shotgun (WGS) entry which is preliminary data.</text>
</comment>
<dbReference type="STRING" id="1423782.FD32_GL001734"/>
<feature type="domain" description="R3H" evidence="7">
    <location>
        <begin position="200"/>
        <end position="266"/>
    </location>
</feature>
<dbReference type="InterPro" id="IPR039247">
    <property type="entry name" value="KhpB"/>
</dbReference>
<keyword evidence="2 6" id="KW-0694">RNA-binding</keyword>
<dbReference type="Pfam" id="PF01424">
    <property type="entry name" value="R3H"/>
    <property type="match status" value="1"/>
</dbReference>
<organism evidence="8 9">
    <name type="scientific">Limosilactobacillus panis DSM 6035</name>
    <dbReference type="NCBI Taxonomy" id="1423782"/>
    <lineage>
        <taxon>Bacteria</taxon>
        <taxon>Bacillati</taxon>
        <taxon>Bacillota</taxon>
        <taxon>Bacilli</taxon>
        <taxon>Lactobacillales</taxon>
        <taxon>Lactobacillaceae</taxon>
        <taxon>Limosilactobacillus</taxon>
    </lineage>
</organism>
<dbReference type="PANTHER" id="PTHR35800:SF1">
    <property type="entry name" value="RNA-BINDING PROTEIN KHPB"/>
    <property type="match status" value="1"/>
</dbReference>
<dbReference type="GO" id="GO:0009252">
    <property type="term" value="P:peptidoglycan biosynthetic process"/>
    <property type="evidence" value="ECO:0007669"/>
    <property type="project" value="UniProtKB-UniRule"/>
</dbReference>
<keyword evidence="4 6" id="KW-0143">Chaperone</keyword>
<dbReference type="GO" id="GO:0003723">
    <property type="term" value="F:RNA binding"/>
    <property type="evidence" value="ECO:0007669"/>
    <property type="project" value="UniProtKB-UniRule"/>
</dbReference>
<dbReference type="Gene3D" id="3.30.1370.50">
    <property type="entry name" value="R3H-like domain"/>
    <property type="match status" value="1"/>
</dbReference>
<evidence type="ECO:0000256" key="2">
    <source>
        <dbReference type="ARBA" id="ARBA00022884"/>
    </source>
</evidence>
<name>A0A0R1XDN4_9LACO</name>
<dbReference type="SUPFAM" id="SSF82708">
    <property type="entry name" value="R3H domain"/>
    <property type="match status" value="1"/>
</dbReference>
<dbReference type="Pfam" id="PF14804">
    <property type="entry name" value="Jag_N"/>
    <property type="match status" value="1"/>
</dbReference>
<comment type="similarity">
    <text evidence="6">Belongs to the KhpB RNA-binding protein family.</text>
</comment>
<dbReference type="InterPro" id="IPR032782">
    <property type="entry name" value="KhpB_N"/>
</dbReference>
<evidence type="ECO:0000256" key="6">
    <source>
        <dbReference type="HAMAP-Rule" id="MF_00867"/>
    </source>
</evidence>
<sequence>MVVYTGKTIKEAIQVASRSLHKPEKELKVEIIDQPRKGFLGIGRRPAKIEATVKPPVVKKAATTVKAPVIKKPKKDVSMQAPVAKEVDVPTNDGKQGSDQDPAVIAARHEANLRHTRNTGQQLTVYLKKVFSTLGIETKPEISKVAAHAITIDIKTVQSGKVIGHHGRRINAMEQISAAFMNYHGAPKTAVILDTSNYRQRRQAALHEIAERAVTEVVASGQAVYLDPMPARERKQLHRELEDNDHVRTYSHGRDPYRSVVIAPKD</sequence>
<comment type="domain">
    <text evidence="6">Has an N-terminal Jag-N domain and 2 RNA-binding domains (KH and R3H).</text>
</comment>
<evidence type="ECO:0000256" key="3">
    <source>
        <dbReference type="ARBA" id="ARBA00022960"/>
    </source>
</evidence>
<dbReference type="RefSeq" id="WP_047769832.1">
    <property type="nucleotide sequence ID" value="NZ_AZGM01000043.1"/>
</dbReference>
<dbReference type="OrthoDB" id="9794483at2"/>
<dbReference type="GO" id="GO:0008360">
    <property type="term" value="P:regulation of cell shape"/>
    <property type="evidence" value="ECO:0007669"/>
    <property type="project" value="UniProtKB-KW"/>
</dbReference>
<dbReference type="SMART" id="SM01245">
    <property type="entry name" value="Jag_N"/>
    <property type="match status" value="1"/>
</dbReference>
<dbReference type="SMART" id="SM00393">
    <property type="entry name" value="R3H"/>
    <property type="match status" value="1"/>
</dbReference>
<dbReference type="InterPro" id="IPR038247">
    <property type="entry name" value="Jag_N_dom_sf"/>
</dbReference>
<dbReference type="AlphaFoldDB" id="A0A0R1XDN4"/>
<comment type="caution">
    <text evidence="6">Lacks conserved residue(s) required for the propagation of feature annotation.</text>
</comment>
<dbReference type="InterPro" id="IPR036867">
    <property type="entry name" value="R3H_dom_sf"/>
</dbReference>
<gene>
    <name evidence="6" type="primary">khpB</name>
    <name evidence="6" type="synonym">eloR</name>
    <name evidence="8" type="ORF">FD32_GL001734</name>
</gene>
<dbReference type="Gene3D" id="3.30.30.80">
    <property type="entry name" value="probable RNA-binding protein from clostridium symbiosum atcc 14940"/>
    <property type="match status" value="1"/>
</dbReference>
<keyword evidence="3 6" id="KW-0133">Cell shape</keyword>
<evidence type="ECO:0000256" key="5">
    <source>
        <dbReference type="ARBA" id="ARBA00023316"/>
    </source>
</evidence>
<dbReference type="PROSITE" id="PS51061">
    <property type="entry name" value="R3H"/>
    <property type="match status" value="1"/>
</dbReference>
<dbReference type="InterPro" id="IPR001374">
    <property type="entry name" value="R3H_dom"/>
</dbReference>
<dbReference type="HAMAP" id="MF_00867">
    <property type="entry name" value="KhpB"/>
    <property type="match status" value="1"/>
</dbReference>
<dbReference type="InterPro" id="IPR038008">
    <property type="entry name" value="Jag_KH"/>
</dbReference>
<dbReference type="InterPro" id="IPR015946">
    <property type="entry name" value="KH_dom-like_a/b"/>
</dbReference>
<accession>A0A0R1XDN4</accession>
<protein>
    <recommendedName>
        <fullName evidence="6">RNA-binding protein KhpB</fullName>
    </recommendedName>
    <alternativeName>
        <fullName evidence="6">RNA-binding protein EloR</fullName>
    </alternativeName>
</protein>